<keyword evidence="3" id="KW-1185">Reference proteome</keyword>
<reference evidence="2 3" key="1">
    <citation type="submission" date="2019-02" db="EMBL/GenBank/DDBJ databases">
        <title>Deep-cultivation of Planctomycetes and their phenomic and genomic characterization uncovers novel biology.</title>
        <authorList>
            <person name="Wiegand S."/>
            <person name="Jogler M."/>
            <person name="Boedeker C."/>
            <person name="Pinto D."/>
            <person name="Vollmers J."/>
            <person name="Rivas-Marin E."/>
            <person name="Kohn T."/>
            <person name="Peeters S.H."/>
            <person name="Heuer A."/>
            <person name="Rast P."/>
            <person name="Oberbeckmann S."/>
            <person name="Bunk B."/>
            <person name="Jeske O."/>
            <person name="Meyerdierks A."/>
            <person name="Storesund J.E."/>
            <person name="Kallscheuer N."/>
            <person name="Luecker S."/>
            <person name="Lage O.M."/>
            <person name="Pohl T."/>
            <person name="Merkel B.J."/>
            <person name="Hornburger P."/>
            <person name="Mueller R.-W."/>
            <person name="Bruemmer F."/>
            <person name="Labrenz M."/>
            <person name="Spormann A.M."/>
            <person name="Op den Camp H."/>
            <person name="Overmann J."/>
            <person name="Amann R."/>
            <person name="Jetten M.S.M."/>
            <person name="Mascher T."/>
            <person name="Medema M.H."/>
            <person name="Devos D.P."/>
            <person name="Kaster A.-K."/>
            <person name="Ovreas L."/>
            <person name="Rohde M."/>
            <person name="Galperin M.Y."/>
            <person name="Jogler C."/>
        </authorList>
    </citation>
    <scope>NUCLEOTIDE SEQUENCE [LARGE SCALE GENOMIC DNA]</scope>
    <source>
        <strain evidence="2 3">K23_9</strain>
    </source>
</reference>
<feature type="region of interest" description="Disordered" evidence="1">
    <location>
        <begin position="12"/>
        <end position="57"/>
    </location>
</feature>
<name>A0A517NRH5_9BACT</name>
<evidence type="ECO:0000256" key="1">
    <source>
        <dbReference type="SAM" id="MobiDB-lite"/>
    </source>
</evidence>
<dbReference type="AlphaFoldDB" id="A0A517NRH5"/>
<protein>
    <submittedName>
        <fullName evidence="2">Uncharacterized protein</fullName>
    </submittedName>
</protein>
<evidence type="ECO:0000313" key="2">
    <source>
        <dbReference type="EMBL" id="QDT09731.1"/>
    </source>
</evidence>
<proteinExistence type="predicted"/>
<accession>A0A517NRH5</accession>
<evidence type="ECO:0000313" key="3">
    <source>
        <dbReference type="Proteomes" id="UP000319817"/>
    </source>
</evidence>
<organism evidence="2 3">
    <name type="scientific">Stieleria marina</name>
    <dbReference type="NCBI Taxonomy" id="1930275"/>
    <lineage>
        <taxon>Bacteria</taxon>
        <taxon>Pseudomonadati</taxon>
        <taxon>Planctomycetota</taxon>
        <taxon>Planctomycetia</taxon>
        <taxon>Pirellulales</taxon>
        <taxon>Pirellulaceae</taxon>
        <taxon>Stieleria</taxon>
    </lineage>
</organism>
<dbReference type="Proteomes" id="UP000319817">
    <property type="component" value="Chromosome"/>
</dbReference>
<gene>
    <name evidence="2" type="ORF">K239x_16810</name>
</gene>
<sequence length="57" mass="6143">MDLRRRSLQAIAGTGPIAEAQADSQSTGPIAEAQGERRGTGRILESRTPARKFDYSP</sequence>
<dbReference type="EMBL" id="CP036526">
    <property type="protein sequence ID" value="QDT09731.1"/>
    <property type="molecule type" value="Genomic_DNA"/>
</dbReference>